<dbReference type="RefSeq" id="WP_008824693.1">
    <property type="nucleotide sequence ID" value="NZ_AFNU02000023.1"/>
</dbReference>
<evidence type="ECO:0000313" key="2">
    <source>
        <dbReference type="EMBL" id="ERJ10910.1"/>
    </source>
</evidence>
<dbReference type="Proteomes" id="UP000005707">
    <property type="component" value="Unassembled WGS sequence"/>
</dbReference>
<evidence type="ECO:0000259" key="1">
    <source>
        <dbReference type="Pfam" id="PF01909"/>
    </source>
</evidence>
<gene>
    <name evidence="2" type="ORF">HLPCO_003074</name>
</gene>
<sequence length="369" mass="43484">MEDKKKIIDLIKRKVETEYKDDVAILAVYGSYARGTHDEKSDIDLFYVPKTERANSLSFQFIIEGIGYDLFPISFERLVRIAAFDQPLTAVITESKVLYFATDEDLERYESYRKSIFTMLKDTDGTLMLNKSYEYFNETYIYLYNMKYEVENLIDQCIESSKIISKIVMSVALANKTFYKGGMGTNIKDSFKLNQLPTDYKSLIDRIIGANERDELLDSCETLIKNTRQFLLDQRIISKEREPYNPFFVGYYEELKSVINKMIRACEEQDQYSAFLIASYFHEEVAQFLTKAEEGIWYDDRNYYGEYSKCFDKLIGVNLMEFVTKKEFSLLKEAVLKFETNLVNLLLEKEVPMNVYDSIDEFERDYKKR</sequence>
<reference evidence="2 3" key="2">
    <citation type="journal article" date="2013" name="PLoS ONE">
        <title>INDIGO - INtegrated Data Warehouse of MIcrobial GenOmes with Examples from the Red Sea Extremophiles.</title>
        <authorList>
            <person name="Alam I."/>
            <person name="Antunes A."/>
            <person name="Kamau A.A."/>
            <person name="Ba Alawi W."/>
            <person name="Kalkatawi M."/>
            <person name="Stingl U."/>
            <person name="Bajic V.B."/>
        </authorList>
    </citation>
    <scope>NUCLEOTIDE SEQUENCE [LARGE SCALE GENOMIC DNA]</scope>
    <source>
        <strain evidence="2 3">SSD-17B</strain>
    </source>
</reference>
<keyword evidence="2" id="KW-0378">Hydrolase</keyword>
<evidence type="ECO:0000313" key="3">
    <source>
        <dbReference type="Proteomes" id="UP000005707"/>
    </source>
</evidence>
<dbReference type="GO" id="GO:0008889">
    <property type="term" value="F:glycerophosphodiester phosphodiesterase activity"/>
    <property type="evidence" value="ECO:0007669"/>
    <property type="project" value="UniProtKB-EC"/>
</dbReference>
<name>U2FD23_9MOLU</name>
<dbReference type="InterPro" id="IPR002934">
    <property type="entry name" value="Polymerase_NTP_transf_dom"/>
</dbReference>
<dbReference type="InterPro" id="IPR043519">
    <property type="entry name" value="NT_sf"/>
</dbReference>
<feature type="domain" description="Polymerase nucleotidyl transferase" evidence="1">
    <location>
        <begin position="10"/>
        <end position="78"/>
    </location>
</feature>
<comment type="caution">
    <text evidence="2">The sequence shown here is derived from an EMBL/GenBank/DDBJ whole genome shotgun (WGS) entry which is preliminary data.</text>
</comment>
<protein>
    <submittedName>
        <fullName evidence="2">Glycerophosphoryl diester phosphodiesterase protein</fullName>
        <ecNumber evidence="2">3.1.4.46</ecNumber>
    </submittedName>
</protein>
<dbReference type="InParanoid" id="U2FD23"/>
<organism evidence="2 3">
    <name type="scientific">Haloplasma contractile SSD-17B</name>
    <dbReference type="NCBI Taxonomy" id="1033810"/>
    <lineage>
        <taxon>Bacteria</taxon>
        <taxon>Bacillati</taxon>
        <taxon>Mycoplasmatota</taxon>
        <taxon>Mollicutes</taxon>
        <taxon>Haloplasmatales</taxon>
        <taxon>Haloplasmataceae</taxon>
        <taxon>Haloplasma</taxon>
    </lineage>
</organism>
<dbReference type="EC" id="3.1.4.46" evidence="2"/>
<dbReference type="OrthoDB" id="9791330at2"/>
<dbReference type="eggNOG" id="ENOG5030VDG">
    <property type="taxonomic scope" value="Bacteria"/>
</dbReference>
<dbReference type="CDD" id="cd05403">
    <property type="entry name" value="NT_KNTase_like"/>
    <property type="match status" value="1"/>
</dbReference>
<dbReference type="SUPFAM" id="SSF81301">
    <property type="entry name" value="Nucleotidyltransferase"/>
    <property type="match status" value="1"/>
</dbReference>
<accession>U2FD23</accession>
<dbReference type="Pfam" id="PF01909">
    <property type="entry name" value="NTP_transf_2"/>
    <property type="match status" value="1"/>
</dbReference>
<keyword evidence="3" id="KW-1185">Reference proteome</keyword>
<dbReference type="GO" id="GO:0016779">
    <property type="term" value="F:nucleotidyltransferase activity"/>
    <property type="evidence" value="ECO:0007669"/>
    <property type="project" value="InterPro"/>
</dbReference>
<dbReference type="EMBL" id="AFNU02000023">
    <property type="protein sequence ID" value="ERJ10910.1"/>
    <property type="molecule type" value="Genomic_DNA"/>
</dbReference>
<dbReference type="Gene3D" id="1.20.120.330">
    <property type="entry name" value="Nucleotidyltransferases domain 2"/>
    <property type="match status" value="1"/>
</dbReference>
<proteinExistence type="predicted"/>
<reference evidence="2 3" key="1">
    <citation type="journal article" date="2011" name="J. Bacteriol.">
        <title>Genome sequence of Haloplasma contractile, an unusual contractile bacterium from a deep-sea anoxic brine lake.</title>
        <authorList>
            <person name="Antunes A."/>
            <person name="Alam I."/>
            <person name="El Dorry H."/>
            <person name="Siam R."/>
            <person name="Robertson A."/>
            <person name="Bajic V.B."/>
            <person name="Stingl U."/>
        </authorList>
    </citation>
    <scope>NUCLEOTIDE SEQUENCE [LARGE SCALE GENOMIC DNA]</scope>
    <source>
        <strain evidence="2 3">SSD-17B</strain>
    </source>
</reference>
<dbReference type="STRING" id="1033810.HLPCO_003074"/>
<dbReference type="Gene3D" id="3.30.460.10">
    <property type="entry name" value="Beta Polymerase, domain 2"/>
    <property type="match status" value="1"/>
</dbReference>
<dbReference type="AlphaFoldDB" id="U2FD23"/>